<keyword evidence="2" id="KW-1185">Reference proteome</keyword>
<dbReference type="AlphaFoldDB" id="G3B0H0"/>
<dbReference type="HOGENOM" id="CLU_1077685_0_0_1"/>
<reference evidence="1 2" key="1">
    <citation type="journal article" date="2011" name="Proc. Natl. Acad. Sci. U.S.A.">
        <title>Comparative genomics of xylose-fermenting fungi for enhanced biofuel production.</title>
        <authorList>
            <person name="Wohlbach D.J."/>
            <person name="Kuo A."/>
            <person name="Sato T.K."/>
            <person name="Potts K.M."/>
            <person name="Salamov A.A."/>
            <person name="LaButti K.M."/>
            <person name="Sun H."/>
            <person name="Clum A."/>
            <person name="Pangilinan J.L."/>
            <person name="Lindquist E.A."/>
            <person name="Lucas S."/>
            <person name="Lapidus A."/>
            <person name="Jin M."/>
            <person name="Gunawan C."/>
            <person name="Balan V."/>
            <person name="Dale B.E."/>
            <person name="Jeffries T.W."/>
            <person name="Zinkel R."/>
            <person name="Barry K.W."/>
            <person name="Grigoriev I.V."/>
            <person name="Gasch A.P."/>
        </authorList>
    </citation>
    <scope>NUCLEOTIDE SEQUENCE [LARGE SCALE GENOMIC DNA]</scope>
    <source>
        <strain evidence="1">ATCC 10573</strain>
        <strain evidence="2">ATCC 10573 / BCRC 21748 / CBS 615 / JCM 9827 / NBRC 10315 / NRRL Y-1498 / VKM Y-70</strain>
    </source>
</reference>
<accession>G3B0H0</accession>
<evidence type="ECO:0000313" key="2">
    <source>
        <dbReference type="Proteomes" id="UP000000707"/>
    </source>
</evidence>
<dbReference type="EMBL" id="GL996514">
    <property type="protein sequence ID" value="EGV65538.1"/>
    <property type="molecule type" value="Genomic_DNA"/>
</dbReference>
<dbReference type="Proteomes" id="UP000000707">
    <property type="component" value="Unassembled WGS sequence"/>
</dbReference>
<sequence>MKLQEPLFQAFNRLGFKLFGINPFNNRVAKLVSISKLGVENSVIAILLLYRFLLNHVVQIHDKKLIQKLVITSLVLSNKLYNDQSYTFKTWINLIELSGIPNIDMKMLKQLEIFFLSCLDYKLDYKFIMEDHKFWSHLCDIDVASTQLFRSRMLDGAYQTSVAMVDSPIVTPITPQDSPSVYHSSVMGAMVMAPLLVPSGSFTFNFGNSNANTNTSKRAKVGVTTPNDYHDIYPSFNNIPIVPLMVTIMGEEVMPHCI</sequence>
<dbReference type="eggNOG" id="ENOG502RQBW">
    <property type="taxonomic scope" value="Eukaryota"/>
</dbReference>
<dbReference type="OrthoDB" id="244495at2759"/>
<evidence type="ECO:0000313" key="1">
    <source>
        <dbReference type="EMBL" id="EGV65538.1"/>
    </source>
</evidence>
<dbReference type="EMBL" id="GL996514">
    <property type="protein sequence ID" value="EGV65537.1"/>
    <property type="molecule type" value="Genomic_DNA"/>
</dbReference>
<dbReference type="SUPFAM" id="SSF47954">
    <property type="entry name" value="Cyclin-like"/>
    <property type="match status" value="1"/>
</dbReference>
<organism evidence="2">
    <name type="scientific">Candida tenuis (strain ATCC 10573 / BCRC 21748 / CBS 615 / JCM 9827 / NBRC 10315 / NRRL Y-1498 / VKM Y-70)</name>
    <name type="common">Yeast</name>
    <name type="synonym">Yamadazyma tenuis</name>
    <dbReference type="NCBI Taxonomy" id="590646"/>
    <lineage>
        <taxon>Eukaryota</taxon>
        <taxon>Fungi</taxon>
        <taxon>Dikarya</taxon>
        <taxon>Ascomycota</taxon>
        <taxon>Saccharomycotina</taxon>
        <taxon>Pichiomycetes</taxon>
        <taxon>Debaryomycetaceae</taxon>
        <taxon>Yamadazyma</taxon>
    </lineage>
</organism>
<dbReference type="InterPro" id="IPR036915">
    <property type="entry name" value="Cyclin-like_sf"/>
</dbReference>
<dbReference type="CDD" id="cd20557">
    <property type="entry name" value="CYCLIN_ScPCL1-like"/>
    <property type="match status" value="1"/>
</dbReference>
<proteinExistence type="predicted"/>
<name>G3B0H0_CANTC</name>
<gene>
    <name evidence="1" type="ORF">CANTEDRAFT_113134</name>
</gene>
<protein>
    <submittedName>
        <fullName evidence="1">Uncharacterized protein</fullName>
    </submittedName>
</protein>
<dbReference type="Gene3D" id="1.10.472.10">
    <property type="entry name" value="Cyclin-like"/>
    <property type="match status" value="1"/>
</dbReference>